<keyword evidence="1" id="KW-1133">Transmembrane helix</keyword>
<accession>A0ABP6RKQ9</accession>
<feature type="transmembrane region" description="Helical" evidence="1">
    <location>
        <begin position="73"/>
        <end position="96"/>
    </location>
</feature>
<evidence type="ECO:0000256" key="1">
    <source>
        <dbReference type="SAM" id="Phobius"/>
    </source>
</evidence>
<sequence>MRILGVVFGHVAGWALFALGVAAWCVVFPAAVRGFGDSEVERNLLTFWVLIYAVLAGAGAAVLIGVLTWRRVLARIVLGVWAVLLCAAVLGVVFGAR</sequence>
<protein>
    <recommendedName>
        <fullName evidence="4">Major facilitator superfamily (MFS) profile domain-containing protein</fullName>
    </recommendedName>
</protein>
<keyword evidence="1" id="KW-0812">Transmembrane</keyword>
<dbReference type="EMBL" id="BAAAYK010000038">
    <property type="protein sequence ID" value="GAA3355916.1"/>
    <property type="molecule type" value="Genomic_DNA"/>
</dbReference>
<evidence type="ECO:0008006" key="4">
    <source>
        <dbReference type="Google" id="ProtNLM"/>
    </source>
</evidence>
<feature type="transmembrane region" description="Helical" evidence="1">
    <location>
        <begin position="12"/>
        <end position="32"/>
    </location>
</feature>
<name>A0ABP6RKQ9_9PSEU</name>
<feature type="transmembrane region" description="Helical" evidence="1">
    <location>
        <begin position="44"/>
        <end position="67"/>
    </location>
</feature>
<gene>
    <name evidence="2" type="ORF">GCM10020366_17930</name>
</gene>
<proteinExistence type="predicted"/>
<reference evidence="3" key="1">
    <citation type="journal article" date="2019" name="Int. J. Syst. Evol. Microbiol.">
        <title>The Global Catalogue of Microorganisms (GCM) 10K type strain sequencing project: providing services to taxonomists for standard genome sequencing and annotation.</title>
        <authorList>
            <consortium name="The Broad Institute Genomics Platform"/>
            <consortium name="The Broad Institute Genome Sequencing Center for Infectious Disease"/>
            <person name="Wu L."/>
            <person name="Ma J."/>
        </authorList>
    </citation>
    <scope>NUCLEOTIDE SEQUENCE [LARGE SCALE GENOMIC DNA]</scope>
    <source>
        <strain evidence="3">JCM 9687</strain>
    </source>
</reference>
<dbReference type="Proteomes" id="UP001500483">
    <property type="component" value="Unassembled WGS sequence"/>
</dbReference>
<keyword evidence="3" id="KW-1185">Reference proteome</keyword>
<comment type="caution">
    <text evidence="2">The sequence shown here is derived from an EMBL/GenBank/DDBJ whole genome shotgun (WGS) entry which is preliminary data.</text>
</comment>
<organism evidence="2 3">
    <name type="scientific">Saccharopolyspora gregorii</name>
    <dbReference type="NCBI Taxonomy" id="33914"/>
    <lineage>
        <taxon>Bacteria</taxon>
        <taxon>Bacillati</taxon>
        <taxon>Actinomycetota</taxon>
        <taxon>Actinomycetes</taxon>
        <taxon>Pseudonocardiales</taxon>
        <taxon>Pseudonocardiaceae</taxon>
        <taxon>Saccharopolyspora</taxon>
    </lineage>
</organism>
<evidence type="ECO:0000313" key="2">
    <source>
        <dbReference type="EMBL" id="GAA3355916.1"/>
    </source>
</evidence>
<keyword evidence="1" id="KW-0472">Membrane</keyword>
<evidence type="ECO:0000313" key="3">
    <source>
        <dbReference type="Proteomes" id="UP001500483"/>
    </source>
</evidence>